<dbReference type="STRING" id="453582.SAMN05421580_102173"/>
<dbReference type="EMBL" id="FTOG01000002">
    <property type="protein sequence ID" value="SIS54508.1"/>
    <property type="molecule type" value="Genomic_DNA"/>
</dbReference>
<dbReference type="Proteomes" id="UP000186221">
    <property type="component" value="Unassembled WGS sequence"/>
</dbReference>
<name>A0A1N7JYV6_9RHOB</name>
<organism evidence="2 3">
    <name type="scientific">Rhodobacter aestuarii</name>
    <dbReference type="NCBI Taxonomy" id="453582"/>
    <lineage>
        <taxon>Bacteria</taxon>
        <taxon>Pseudomonadati</taxon>
        <taxon>Pseudomonadota</taxon>
        <taxon>Alphaproteobacteria</taxon>
        <taxon>Rhodobacterales</taxon>
        <taxon>Rhodobacter group</taxon>
        <taxon>Rhodobacter</taxon>
    </lineage>
</organism>
<dbReference type="RefSeq" id="WP_076483766.1">
    <property type="nucleotide sequence ID" value="NZ_FTOG01000002.1"/>
</dbReference>
<protein>
    <submittedName>
        <fullName evidence="2">Uncharacterized protein</fullName>
    </submittedName>
</protein>
<feature type="region of interest" description="Disordered" evidence="1">
    <location>
        <begin position="103"/>
        <end position="122"/>
    </location>
</feature>
<proteinExistence type="predicted"/>
<evidence type="ECO:0000256" key="1">
    <source>
        <dbReference type="SAM" id="MobiDB-lite"/>
    </source>
</evidence>
<sequence length="122" mass="13135">MWFDARAKLSEIMAEAPAQCVTDARTVPDASQKSQLSQPALIAPARPRVAGVASVASPQSPKVAPTGGGFPYGTACDLGLSPLTWSGRVVSLDDWRRLSKWEKHGPQGKHWNGITRQWETPG</sequence>
<dbReference type="AlphaFoldDB" id="A0A1N7JYV6"/>
<evidence type="ECO:0000313" key="3">
    <source>
        <dbReference type="Proteomes" id="UP000186221"/>
    </source>
</evidence>
<evidence type="ECO:0000313" key="2">
    <source>
        <dbReference type="EMBL" id="SIS54508.1"/>
    </source>
</evidence>
<dbReference type="OrthoDB" id="7746100at2"/>
<accession>A0A1N7JYV6</accession>
<gene>
    <name evidence="2" type="ORF">SAMN05421580_102173</name>
</gene>
<reference evidence="3" key="1">
    <citation type="submission" date="2017-01" db="EMBL/GenBank/DDBJ databases">
        <authorList>
            <person name="Varghese N."/>
            <person name="Submissions S."/>
        </authorList>
    </citation>
    <scope>NUCLEOTIDE SEQUENCE [LARGE SCALE GENOMIC DNA]</scope>
    <source>
        <strain evidence="3">DSM 19945</strain>
    </source>
</reference>
<keyword evidence="3" id="KW-1185">Reference proteome</keyword>